<protein>
    <recommendedName>
        <fullName evidence="4">NB-ARC domain-containing protein</fullName>
    </recommendedName>
</protein>
<accession>A0A068UFA3</accession>
<dbReference type="InterPro" id="IPR042197">
    <property type="entry name" value="Apaf_helical"/>
</dbReference>
<feature type="domain" description="NB-ARC" evidence="4">
    <location>
        <begin position="7"/>
        <end position="58"/>
    </location>
</feature>
<dbReference type="InParanoid" id="A0A068UFA3"/>
<comment type="similarity">
    <text evidence="1">Belongs to the disease resistance NB-LRR family.</text>
</comment>
<evidence type="ECO:0000256" key="3">
    <source>
        <dbReference type="ARBA" id="ARBA00022737"/>
    </source>
</evidence>
<dbReference type="Gramene" id="CDP07161">
    <property type="protein sequence ID" value="CDP07161"/>
    <property type="gene ID" value="GSCOC_T00024302001"/>
</dbReference>
<dbReference type="InterPro" id="IPR036388">
    <property type="entry name" value="WH-like_DNA-bd_sf"/>
</dbReference>
<dbReference type="SUPFAM" id="SSF52540">
    <property type="entry name" value="P-loop containing nucleoside triphosphate hydrolases"/>
    <property type="match status" value="1"/>
</dbReference>
<keyword evidence="6" id="KW-1185">Reference proteome</keyword>
<keyword evidence="2" id="KW-0433">Leucine-rich repeat</keyword>
<dbReference type="Proteomes" id="UP000295252">
    <property type="component" value="Chromosome X"/>
</dbReference>
<evidence type="ECO:0000313" key="6">
    <source>
        <dbReference type="Proteomes" id="UP000295252"/>
    </source>
</evidence>
<dbReference type="GO" id="GO:0043531">
    <property type="term" value="F:ADP binding"/>
    <property type="evidence" value="ECO:0007669"/>
    <property type="project" value="InterPro"/>
</dbReference>
<dbReference type="OrthoDB" id="1935686at2759"/>
<dbReference type="InterPro" id="IPR002182">
    <property type="entry name" value="NB-ARC"/>
</dbReference>
<gene>
    <name evidence="5" type="ORF">GSCOC_T00024302001</name>
</gene>
<dbReference type="PANTHER" id="PTHR23155:SF1185">
    <property type="entry name" value="DISEASE RESISTANCE RPP8-LIKE PROTEIN 3-RELATED"/>
    <property type="match status" value="1"/>
</dbReference>
<evidence type="ECO:0000256" key="2">
    <source>
        <dbReference type="ARBA" id="ARBA00022614"/>
    </source>
</evidence>
<dbReference type="GO" id="GO:0098542">
    <property type="term" value="P:defense response to other organism"/>
    <property type="evidence" value="ECO:0007669"/>
    <property type="project" value="TreeGrafter"/>
</dbReference>
<evidence type="ECO:0000259" key="4">
    <source>
        <dbReference type="Pfam" id="PF00931"/>
    </source>
</evidence>
<dbReference type="InterPro" id="IPR027417">
    <property type="entry name" value="P-loop_NTPase"/>
</dbReference>
<proteinExistence type="inferred from homology"/>
<keyword evidence="3" id="KW-0677">Repeat</keyword>
<dbReference type="Gene3D" id="1.10.8.430">
    <property type="entry name" value="Helical domain of apoptotic protease-activating factors"/>
    <property type="match status" value="1"/>
</dbReference>
<name>A0A068UFA3_COFCA</name>
<dbReference type="Pfam" id="PF00931">
    <property type="entry name" value="NB-ARC"/>
    <property type="match status" value="1"/>
</dbReference>
<dbReference type="PANTHER" id="PTHR23155">
    <property type="entry name" value="DISEASE RESISTANCE PROTEIN RP"/>
    <property type="match status" value="1"/>
</dbReference>
<dbReference type="STRING" id="49390.A0A068UFA3"/>
<dbReference type="AlphaFoldDB" id="A0A068UFA3"/>
<reference evidence="6" key="1">
    <citation type="journal article" date="2014" name="Science">
        <title>The coffee genome provides insight into the convergent evolution of caffeine biosynthesis.</title>
        <authorList>
            <person name="Denoeud F."/>
            <person name="Carretero-Paulet L."/>
            <person name="Dereeper A."/>
            <person name="Droc G."/>
            <person name="Guyot R."/>
            <person name="Pietrella M."/>
            <person name="Zheng C."/>
            <person name="Alberti A."/>
            <person name="Anthony F."/>
            <person name="Aprea G."/>
            <person name="Aury J.M."/>
            <person name="Bento P."/>
            <person name="Bernard M."/>
            <person name="Bocs S."/>
            <person name="Campa C."/>
            <person name="Cenci A."/>
            <person name="Combes M.C."/>
            <person name="Crouzillat D."/>
            <person name="Da Silva C."/>
            <person name="Daddiego L."/>
            <person name="De Bellis F."/>
            <person name="Dussert S."/>
            <person name="Garsmeur O."/>
            <person name="Gayraud T."/>
            <person name="Guignon V."/>
            <person name="Jahn K."/>
            <person name="Jamilloux V."/>
            <person name="Joet T."/>
            <person name="Labadie K."/>
            <person name="Lan T."/>
            <person name="Leclercq J."/>
            <person name="Lepelley M."/>
            <person name="Leroy T."/>
            <person name="Li L.T."/>
            <person name="Librado P."/>
            <person name="Lopez L."/>
            <person name="Munoz A."/>
            <person name="Noel B."/>
            <person name="Pallavicini A."/>
            <person name="Perrotta G."/>
            <person name="Poncet V."/>
            <person name="Pot D."/>
            <person name="Priyono X."/>
            <person name="Rigoreau M."/>
            <person name="Rouard M."/>
            <person name="Rozas J."/>
            <person name="Tranchant-Dubreuil C."/>
            <person name="VanBuren R."/>
            <person name="Zhang Q."/>
            <person name="Andrade A.C."/>
            <person name="Argout X."/>
            <person name="Bertrand B."/>
            <person name="de Kochko A."/>
            <person name="Graziosi G."/>
            <person name="Henry R.J."/>
            <person name="Jayarama X."/>
            <person name="Ming R."/>
            <person name="Nagai C."/>
            <person name="Rounsley S."/>
            <person name="Sankoff D."/>
            <person name="Giuliano G."/>
            <person name="Albert V.A."/>
            <person name="Wincker P."/>
            <person name="Lashermes P."/>
        </authorList>
    </citation>
    <scope>NUCLEOTIDE SEQUENCE [LARGE SCALE GENOMIC DNA]</scope>
    <source>
        <strain evidence="6">cv. DH200-94</strain>
    </source>
</reference>
<sequence>MISVPQVAFPIGRKGNKILLTTRNKNVAMRIGPNGFHYEPRLLTNAESYELLQSKALRGQPNQVWSYLAMEMVKFCRGLTLAVVVLKGILATKHTFNEWNVVYTNFKSYLGKGESIEQHQGEVQKILALSYNDLPYKLKPCFLCLSGFSEDEDIDTETLYLWWIAEGMIFAED</sequence>
<dbReference type="EMBL" id="HG739109">
    <property type="protein sequence ID" value="CDP07161.1"/>
    <property type="molecule type" value="Genomic_DNA"/>
</dbReference>
<dbReference type="PhylomeDB" id="A0A068UFA3"/>
<dbReference type="Gene3D" id="1.10.10.10">
    <property type="entry name" value="Winged helix-like DNA-binding domain superfamily/Winged helix DNA-binding domain"/>
    <property type="match status" value="1"/>
</dbReference>
<dbReference type="OMA" id="WSYLAME"/>
<organism evidence="5 6">
    <name type="scientific">Coffea canephora</name>
    <name type="common">Robusta coffee</name>
    <dbReference type="NCBI Taxonomy" id="49390"/>
    <lineage>
        <taxon>Eukaryota</taxon>
        <taxon>Viridiplantae</taxon>
        <taxon>Streptophyta</taxon>
        <taxon>Embryophyta</taxon>
        <taxon>Tracheophyta</taxon>
        <taxon>Spermatophyta</taxon>
        <taxon>Magnoliopsida</taxon>
        <taxon>eudicotyledons</taxon>
        <taxon>Gunneridae</taxon>
        <taxon>Pentapetalae</taxon>
        <taxon>asterids</taxon>
        <taxon>lamiids</taxon>
        <taxon>Gentianales</taxon>
        <taxon>Rubiaceae</taxon>
        <taxon>Ixoroideae</taxon>
        <taxon>Gardenieae complex</taxon>
        <taxon>Bertiereae - Coffeeae clade</taxon>
        <taxon>Coffeeae</taxon>
        <taxon>Coffea</taxon>
    </lineage>
</organism>
<dbReference type="InterPro" id="IPR044974">
    <property type="entry name" value="Disease_R_plants"/>
</dbReference>
<evidence type="ECO:0000313" key="5">
    <source>
        <dbReference type="EMBL" id="CDP07161.1"/>
    </source>
</evidence>
<evidence type="ECO:0000256" key="1">
    <source>
        <dbReference type="ARBA" id="ARBA00008894"/>
    </source>
</evidence>